<gene>
    <name evidence="1" type="ORF">MIPYR_130011</name>
</gene>
<evidence type="ECO:0000313" key="1">
    <source>
        <dbReference type="EMBL" id="SBS71406.1"/>
    </source>
</evidence>
<organism evidence="1">
    <name type="scientific">uncultured Microbacterium sp</name>
    <dbReference type="NCBI Taxonomy" id="191216"/>
    <lineage>
        <taxon>Bacteria</taxon>
        <taxon>Bacillati</taxon>
        <taxon>Actinomycetota</taxon>
        <taxon>Actinomycetes</taxon>
        <taxon>Micrococcales</taxon>
        <taxon>Microbacteriaceae</taxon>
        <taxon>Microbacterium</taxon>
        <taxon>environmental samples</taxon>
    </lineage>
</organism>
<protein>
    <submittedName>
        <fullName evidence="1">Uncharacterized protein</fullName>
    </submittedName>
</protein>
<reference evidence="1" key="1">
    <citation type="submission" date="2016-03" db="EMBL/GenBank/DDBJ databases">
        <authorList>
            <person name="Ploux O."/>
        </authorList>
    </citation>
    <scope>NUCLEOTIDE SEQUENCE</scope>
    <source>
        <strain evidence="1">UC1</strain>
    </source>
</reference>
<dbReference type="RefSeq" id="WP_295574362.1">
    <property type="nucleotide sequence ID" value="NZ_FLQR01000005.1"/>
</dbReference>
<sequence length="73" mass="8347">MSQMTLVPAVYRCPDHDNHEALTERVRERVEWEIRCLGDQPSAPFHVAVTCPGRATAPGTEHRRVYDGMWELA</sequence>
<dbReference type="EMBL" id="FLQR01000005">
    <property type="protein sequence ID" value="SBS71406.1"/>
    <property type="molecule type" value="Genomic_DNA"/>
</dbReference>
<dbReference type="AlphaFoldDB" id="A0A1Y5NYD2"/>
<name>A0A1Y5NYD2_9MICO</name>
<accession>A0A1Y5NYD2</accession>
<proteinExistence type="predicted"/>